<protein>
    <submittedName>
        <fullName evidence="2">Uncharacterized protein</fullName>
    </submittedName>
</protein>
<keyword evidence="1" id="KW-0732">Signal</keyword>
<reference evidence="2" key="2">
    <citation type="submission" date="2013-04" db="UniProtKB">
        <authorList>
            <consortium name="EnsemblPlants"/>
        </authorList>
    </citation>
    <scope>IDENTIFICATION</scope>
</reference>
<dbReference type="Proteomes" id="UP000006038">
    <property type="component" value="Chromosome 4"/>
</dbReference>
<dbReference type="EnsemblPlants" id="OB04G32530.1">
    <property type="protein sequence ID" value="OB04G32530.1"/>
    <property type="gene ID" value="OB04G32530"/>
</dbReference>
<organism evidence="2">
    <name type="scientific">Oryza brachyantha</name>
    <name type="common">malo sina</name>
    <dbReference type="NCBI Taxonomy" id="4533"/>
    <lineage>
        <taxon>Eukaryota</taxon>
        <taxon>Viridiplantae</taxon>
        <taxon>Streptophyta</taxon>
        <taxon>Embryophyta</taxon>
        <taxon>Tracheophyta</taxon>
        <taxon>Spermatophyta</taxon>
        <taxon>Magnoliopsida</taxon>
        <taxon>Liliopsida</taxon>
        <taxon>Poales</taxon>
        <taxon>Poaceae</taxon>
        <taxon>BOP clade</taxon>
        <taxon>Oryzoideae</taxon>
        <taxon>Oryzeae</taxon>
        <taxon>Oryzinae</taxon>
        <taxon>Oryza</taxon>
    </lineage>
</organism>
<dbReference type="AlphaFoldDB" id="J3M1H8"/>
<evidence type="ECO:0000256" key="1">
    <source>
        <dbReference type="SAM" id="SignalP"/>
    </source>
</evidence>
<keyword evidence="3" id="KW-1185">Reference proteome</keyword>
<dbReference type="HOGENOM" id="CLU_1374103_0_0_1"/>
<evidence type="ECO:0000313" key="2">
    <source>
        <dbReference type="EnsemblPlants" id="OB04G32530.1"/>
    </source>
</evidence>
<accession>J3M1H8</accession>
<evidence type="ECO:0000313" key="3">
    <source>
        <dbReference type="Proteomes" id="UP000006038"/>
    </source>
</evidence>
<dbReference type="Gramene" id="OB04G32530.1">
    <property type="protein sequence ID" value="OB04G32530.1"/>
    <property type="gene ID" value="OB04G32530"/>
</dbReference>
<proteinExistence type="predicted"/>
<sequence length="199" mass="21221">MASRRRDLGRPLLVALCVVALFAVGSESHGLEDFGEGRTEATPAMASFFGSKPEAAELPEALDAEEVLNIFTDQGKQEVELKPPALERHGSVSQVFASLRRGFFCTRFETDKGNGAAELCYSGSRIIHHAALQASACGPAACPVQIALVTGQYSYSNGRSPTPRDLETGAYMHAYCMARGTPVSLRFRCMATGVTGLCG</sequence>
<reference evidence="2" key="1">
    <citation type="journal article" date="2013" name="Nat. Commun.">
        <title>Whole-genome sequencing of Oryza brachyantha reveals mechanisms underlying Oryza genome evolution.</title>
        <authorList>
            <person name="Chen J."/>
            <person name="Huang Q."/>
            <person name="Gao D."/>
            <person name="Wang J."/>
            <person name="Lang Y."/>
            <person name="Liu T."/>
            <person name="Li B."/>
            <person name="Bai Z."/>
            <person name="Luis Goicoechea J."/>
            <person name="Liang C."/>
            <person name="Chen C."/>
            <person name="Zhang W."/>
            <person name="Sun S."/>
            <person name="Liao Y."/>
            <person name="Zhang X."/>
            <person name="Yang L."/>
            <person name="Song C."/>
            <person name="Wang M."/>
            <person name="Shi J."/>
            <person name="Liu G."/>
            <person name="Liu J."/>
            <person name="Zhou H."/>
            <person name="Zhou W."/>
            <person name="Yu Q."/>
            <person name="An N."/>
            <person name="Chen Y."/>
            <person name="Cai Q."/>
            <person name="Wang B."/>
            <person name="Liu B."/>
            <person name="Min J."/>
            <person name="Huang Y."/>
            <person name="Wu H."/>
            <person name="Li Z."/>
            <person name="Zhang Y."/>
            <person name="Yin Y."/>
            <person name="Song W."/>
            <person name="Jiang J."/>
            <person name="Jackson S.A."/>
            <person name="Wing R.A."/>
            <person name="Wang J."/>
            <person name="Chen M."/>
        </authorList>
    </citation>
    <scope>NUCLEOTIDE SEQUENCE [LARGE SCALE GENOMIC DNA]</scope>
    <source>
        <strain evidence="2">cv. IRGC 101232</strain>
    </source>
</reference>
<name>J3M1H8_ORYBR</name>
<feature type="signal peptide" evidence="1">
    <location>
        <begin position="1"/>
        <end position="28"/>
    </location>
</feature>
<feature type="chain" id="PRO_5003773260" evidence="1">
    <location>
        <begin position="29"/>
        <end position="199"/>
    </location>
</feature>